<dbReference type="AlphaFoldDB" id="A0AAQ4DY47"/>
<dbReference type="InterPro" id="IPR006612">
    <property type="entry name" value="THAP_Znf"/>
</dbReference>
<evidence type="ECO:0000256" key="2">
    <source>
        <dbReference type="ARBA" id="ARBA00022771"/>
    </source>
</evidence>
<evidence type="ECO:0000313" key="7">
    <source>
        <dbReference type="EMBL" id="KAK8767387.1"/>
    </source>
</evidence>
<keyword evidence="3" id="KW-0862">Zinc</keyword>
<comment type="caution">
    <text evidence="7">The sequence shown here is derived from an EMBL/GenBank/DDBJ whole genome shotgun (WGS) entry which is preliminary data.</text>
</comment>
<dbReference type="GO" id="GO:0003677">
    <property type="term" value="F:DNA binding"/>
    <property type="evidence" value="ECO:0007669"/>
    <property type="project" value="UniProtKB-UniRule"/>
</dbReference>
<evidence type="ECO:0000313" key="8">
    <source>
        <dbReference type="Proteomes" id="UP001321473"/>
    </source>
</evidence>
<evidence type="ECO:0000256" key="5">
    <source>
        <dbReference type="PROSITE-ProRule" id="PRU00309"/>
    </source>
</evidence>
<organism evidence="7 8">
    <name type="scientific">Amblyomma americanum</name>
    <name type="common">Lone star tick</name>
    <dbReference type="NCBI Taxonomy" id="6943"/>
    <lineage>
        <taxon>Eukaryota</taxon>
        <taxon>Metazoa</taxon>
        <taxon>Ecdysozoa</taxon>
        <taxon>Arthropoda</taxon>
        <taxon>Chelicerata</taxon>
        <taxon>Arachnida</taxon>
        <taxon>Acari</taxon>
        <taxon>Parasitiformes</taxon>
        <taxon>Ixodida</taxon>
        <taxon>Ixodoidea</taxon>
        <taxon>Ixodidae</taxon>
        <taxon>Amblyomminae</taxon>
        <taxon>Amblyomma</taxon>
    </lineage>
</organism>
<keyword evidence="4 5" id="KW-0238">DNA-binding</keyword>
<dbReference type="EMBL" id="JARKHS020025510">
    <property type="protein sequence ID" value="KAK8767387.1"/>
    <property type="molecule type" value="Genomic_DNA"/>
</dbReference>
<name>A0AAQ4DY47_AMBAM</name>
<accession>A0AAQ4DY47</accession>
<keyword evidence="1" id="KW-0479">Metal-binding</keyword>
<dbReference type="Proteomes" id="UP001321473">
    <property type="component" value="Unassembled WGS sequence"/>
</dbReference>
<dbReference type="GO" id="GO:0008270">
    <property type="term" value="F:zinc ion binding"/>
    <property type="evidence" value="ECO:0007669"/>
    <property type="project" value="UniProtKB-KW"/>
</dbReference>
<keyword evidence="2 5" id="KW-0863">Zinc-finger</keyword>
<evidence type="ECO:0000256" key="3">
    <source>
        <dbReference type="ARBA" id="ARBA00022833"/>
    </source>
</evidence>
<proteinExistence type="predicted"/>
<dbReference type="PROSITE" id="PS50950">
    <property type="entry name" value="ZF_THAP"/>
    <property type="match status" value="1"/>
</dbReference>
<evidence type="ECO:0000256" key="1">
    <source>
        <dbReference type="ARBA" id="ARBA00022723"/>
    </source>
</evidence>
<evidence type="ECO:0000256" key="4">
    <source>
        <dbReference type="ARBA" id="ARBA00023125"/>
    </source>
</evidence>
<reference evidence="7 8" key="1">
    <citation type="journal article" date="2023" name="Arcadia Sci">
        <title>De novo assembly of a long-read Amblyomma americanum tick genome.</title>
        <authorList>
            <person name="Chou S."/>
            <person name="Poskanzer K.E."/>
            <person name="Rollins M."/>
            <person name="Thuy-Boun P.S."/>
        </authorList>
    </citation>
    <scope>NUCLEOTIDE SEQUENCE [LARGE SCALE GENOMIC DNA]</scope>
    <source>
        <strain evidence="7">F_SG_1</strain>
        <tissue evidence="7">Salivary glands</tissue>
    </source>
</reference>
<protein>
    <recommendedName>
        <fullName evidence="6">THAP-type domain-containing protein</fullName>
    </recommendedName>
</protein>
<keyword evidence="8" id="KW-1185">Reference proteome</keyword>
<dbReference type="Pfam" id="PF05485">
    <property type="entry name" value="THAP"/>
    <property type="match status" value="1"/>
</dbReference>
<dbReference type="SUPFAM" id="SSF57716">
    <property type="entry name" value="Glucocorticoid receptor-like (DNA-binding domain)"/>
    <property type="match status" value="1"/>
</dbReference>
<feature type="domain" description="THAP-type" evidence="6">
    <location>
        <begin position="1"/>
        <end position="67"/>
    </location>
</feature>
<evidence type="ECO:0000259" key="6">
    <source>
        <dbReference type="PROSITE" id="PS50950"/>
    </source>
</evidence>
<sequence>MLKAYHIPVVGERCQAWISAVRRINPGGTTWKPNASSRICSDHFVGKSKSDISHHPSYVHSIFPSVYRKKMPNQERAKSR</sequence>
<gene>
    <name evidence="7" type="ORF">V5799_005833</name>
</gene>